<dbReference type="EMBL" id="JABKKF010000002">
    <property type="protein sequence ID" value="NPD91333.1"/>
    <property type="molecule type" value="Genomic_DNA"/>
</dbReference>
<feature type="domain" description="Outer membrane protein beta-barrel" evidence="3">
    <location>
        <begin position="6"/>
        <end position="182"/>
    </location>
</feature>
<evidence type="ECO:0000256" key="1">
    <source>
        <dbReference type="ARBA" id="ARBA00022729"/>
    </source>
</evidence>
<protein>
    <submittedName>
        <fullName evidence="4">Porin family protein</fullName>
    </submittedName>
</protein>
<gene>
    <name evidence="4" type="ORF">HPS56_03040</name>
</gene>
<dbReference type="Gene3D" id="2.40.160.20">
    <property type="match status" value="1"/>
</dbReference>
<dbReference type="SUPFAM" id="SSF56925">
    <property type="entry name" value="OMPA-like"/>
    <property type="match status" value="1"/>
</dbReference>
<evidence type="ECO:0000259" key="3">
    <source>
        <dbReference type="Pfam" id="PF13505"/>
    </source>
</evidence>
<dbReference type="Proteomes" id="UP000714420">
    <property type="component" value="Unassembled WGS sequence"/>
</dbReference>
<proteinExistence type="predicted"/>
<sequence length="196" mass="22034">MKKLMLMIAFMAVTFSASAQVYIGGGIGFNSYKPYHHEKADVDTKTTINLVPEIGYKLDDNMSIGLMLGYGHSKEGDLKNDVFAIEPYIRYTFVKWNKVSLFGEASFGYAHLKETKTYNDEDTGKEYSESEKASEWGIGVRPGIAIDLTDKLTLLTRVGYLGYTSYKPDGDNIKASSEFDFNLNGENLKFSLIYNF</sequence>
<accession>A0ABX2AKD4</accession>
<dbReference type="InterPro" id="IPR027385">
    <property type="entry name" value="Beta-barrel_OMP"/>
</dbReference>
<evidence type="ECO:0000256" key="2">
    <source>
        <dbReference type="SAM" id="SignalP"/>
    </source>
</evidence>
<dbReference type="Pfam" id="PF13505">
    <property type="entry name" value="OMP_b-brl"/>
    <property type="match status" value="1"/>
</dbReference>
<evidence type="ECO:0000313" key="4">
    <source>
        <dbReference type="EMBL" id="NPD91333.1"/>
    </source>
</evidence>
<dbReference type="RefSeq" id="WP_172273646.1">
    <property type="nucleotide sequence ID" value="NZ_CASGMU010000002.1"/>
</dbReference>
<evidence type="ECO:0000313" key="5">
    <source>
        <dbReference type="Proteomes" id="UP000714420"/>
    </source>
</evidence>
<comment type="caution">
    <text evidence="4">The sequence shown here is derived from an EMBL/GenBank/DDBJ whole genome shotgun (WGS) entry which is preliminary data.</text>
</comment>
<name>A0ABX2AKD4_9BACT</name>
<keyword evidence="5" id="KW-1185">Reference proteome</keyword>
<feature type="signal peptide" evidence="2">
    <location>
        <begin position="1"/>
        <end position="19"/>
    </location>
</feature>
<organism evidence="4 5">
    <name type="scientific">Xylanibacter muris</name>
    <dbReference type="NCBI Taxonomy" id="2736290"/>
    <lineage>
        <taxon>Bacteria</taxon>
        <taxon>Pseudomonadati</taxon>
        <taxon>Bacteroidota</taxon>
        <taxon>Bacteroidia</taxon>
        <taxon>Bacteroidales</taxon>
        <taxon>Prevotellaceae</taxon>
        <taxon>Xylanibacter</taxon>
    </lineage>
</organism>
<feature type="chain" id="PRO_5047505164" evidence="2">
    <location>
        <begin position="20"/>
        <end position="196"/>
    </location>
</feature>
<keyword evidence="1 2" id="KW-0732">Signal</keyword>
<reference evidence="4 5" key="1">
    <citation type="submission" date="2020-05" db="EMBL/GenBank/DDBJ databases">
        <title>Distinct polysaccharide utilization as determinants for interspecies competition between intestinal Prevotella spp.</title>
        <authorList>
            <person name="Galvez E.J.C."/>
            <person name="Iljazovic A."/>
            <person name="Strowig T."/>
        </authorList>
    </citation>
    <scope>NUCLEOTIDE SEQUENCE [LARGE SCALE GENOMIC DNA]</scope>
    <source>
        <strain evidence="4 5">PMUR</strain>
    </source>
</reference>
<dbReference type="InterPro" id="IPR011250">
    <property type="entry name" value="OMP/PagP_B-barrel"/>
</dbReference>